<sequence length="486" mass="54441">MLPPLQRVYESNWHTTDSAHLLPGWAFAPLGKPAVHKRQGSWEPPHLSACAVHGASPTNTLRLLRLMKVQVICSKTFFNYQRAIFVPAVEQVWINEQGKLLEELNDQPLDLASNGRCDSAGCCAKYLTYSMHVPGVNKILHFEPVQVGESEAVRSSGLMEKEGLIRCLAFTREKELSVQSLTTDRHRCIAKHMREKEPAVRHYFDVWHVSRSVKKGLSSASKSRDCGSNAEWVQPAVNHLYWCAVASRGDPDLLVGAWTSMTRHVVDIHTDHPGIYAQCLHDPDRDGDWLVPDSTAHARFTDVVANKSLLKDLRHLSPETQTYGLESFHSVLNRFAPKSTAFSTKGMLTRTRIATLHWNENANREQAVTQAGQLQFKVKSPKARKGHHTPHPEKTKATHATSLIHDPPVLDGNFKAVHREFSRGLVNIGGPHAEVLAESLVWTNFWLTVWVCPAGSMVSAVWKVYDADKSLMDDSSYDVIHDPIFG</sequence>
<evidence type="ECO:0000313" key="1">
    <source>
        <dbReference type="EMBL" id="KAG0419115.1"/>
    </source>
</evidence>
<evidence type="ECO:0000313" key="2">
    <source>
        <dbReference type="Proteomes" id="UP000805193"/>
    </source>
</evidence>
<protein>
    <submittedName>
        <fullName evidence="1">Uncharacterized protein</fullName>
    </submittedName>
</protein>
<name>A0AC60PG16_IXOPE</name>
<accession>A0AC60PG16</accession>
<gene>
    <name evidence="1" type="ORF">HPB47_004353</name>
</gene>
<proteinExistence type="predicted"/>
<organism evidence="1 2">
    <name type="scientific">Ixodes persulcatus</name>
    <name type="common">Taiga tick</name>
    <dbReference type="NCBI Taxonomy" id="34615"/>
    <lineage>
        <taxon>Eukaryota</taxon>
        <taxon>Metazoa</taxon>
        <taxon>Ecdysozoa</taxon>
        <taxon>Arthropoda</taxon>
        <taxon>Chelicerata</taxon>
        <taxon>Arachnida</taxon>
        <taxon>Acari</taxon>
        <taxon>Parasitiformes</taxon>
        <taxon>Ixodida</taxon>
        <taxon>Ixodoidea</taxon>
        <taxon>Ixodidae</taxon>
        <taxon>Ixodinae</taxon>
        <taxon>Ixodes</taxon>
    </lineage>
</organism>
<dbReference type="Proteomes" id="UP000805193">
    <property type="component" value="Unassembled WGS sequence"/>
</dbReference>
<reference evidence="1 2" key="1">
    <citation type="journal article" date="2020" name="Cell">
        <title>Large-Scale Comparative Analyses of Tick Genomes Elucidate Their Genetic Diversity and Vector Capacities.</title>
        <authorList>
            <consortium name="Tick Genome and Microbiome Consortium (TIGMIC)"/>
            <person name="Jia N."/>
            <person name="Wang J."/>
            <person name="Shi W."/>
            <person name="Du L."/>
            <person name="Sun Y."/>
            <person name="Zhan W."/>
            <person name="Jiang J.F."/>
            <person name="Wang Q."/>
            <person name="Zhang B."/>
            <person name="Ji P."/>
            <person name="Bell-Sakyi L."/>
            <person name="Cui X.M."/>
            <person name="Yuan T.T."/>
            <person name="Jiang B.G."/>
            <person name="Yang W.F."/>
            <person name="Lam T.T."/>
            <person name="Chang Q.C."/>
            <person name="Ding S.J."/>
            <person name="Wang X.J."/>
            <person name="Zhu J.G."/>
            <person name="Ruan X.D."/>
            <person name="Zhao L."/>
            <person name="Wei J.T."/>
            <person name="Ye R.Z."/>
            <person name="Que T.C."/>
            <person name="Du C.H."/>
            <person name="Zhou Y.H."/>
            <person name="Cheng J.X."/>
            <person name="Dai P.F."/>
            <person name="Guo W.B."/>
            <person name="Han X.H."/>
            <person name="Huang E.J."/>
            <person name="Li L.F."/>
            <person name="Wei W."/>
            <person name="Gao Y.C."/>
            <person name="Liu J.Z."/>
            <person name="Shao H.Z."/>
            <person name="Wang X."/>
            <person name="Wang C.C."/>
            <person name="Yang T.C."/>
            <person name="Huo Q.B."/>
            <person name="Li W."/>
            <person name="Chen H.Y."/>
            <person name="Chen S.E."/>
            <person name="Zhou L.G."/>
            <person name="Ni X.B."/>
            <person name="Tian J.H."/>
            <person name="Sheng Y."/>
            <person name="Liu T."/>
            <person name="Pan Y.S."/>
            <person name="Xia L.Y."/>
            <person name="Li J."/>
            <person name="Zhao F."/>
            <person name="Cao W.C."/>
        </authorList>
    </citation>
    <scope>NUCLEOTIDE SEQUENCE [LARGE SCALE GENOMIC DNA]</scope>
    <source>
        <strain evidence="1">Iper-2018</strain>
    </source>
</reference>
<keyword evidence="2" id="KW-1185">Reference proteome</keyword>
<dbReference type="EMBL" id="JABSTQ010010660">
    <property type="protein sequence ID" value="KAG0419115.1"/>
    <property type="molecule type" value="Genomic_DNA"/>
</dbReference>
<comment type="caution">
    <text evidence="1">The sequence shown here is derived from an EMBL/GenBank/DDBJ whole genome shotgun (WGS) entry which is preliminary data.</text>
</comment>